<dbReference type="Gene3D" id="3.30.2410.10">
    <property type="entry name" value="Hect, E3 ligase catalytic domain"/>
    <property type="match status" value="1"/>
</dbReference>
<dbReference type="CDD" id="cd00078">
    <property type="entry name" value="HECTc"/>
    <property type="match status" value="1"/>
</dbReference>
<evidence type="ECO:0000256" key="3">
    <source>
        <dbReference type="ARBA" id="ARBA00022679"/>
    </source>
</evidence>
<evidence type="ECO:0000259" key="6">
    <source>
        <dbReference type="PROSITE" id="PS50237"/>
    </source>
</evidence>
<dbReference type="FunFam" id="3.30.2410.10:FF:000003">
    <property type="entry name" value="probable E3 ubiquitin-protein ligase HERC4 isoform X1"/>
    <property type="match status" value="1"/>
</dbReference>
<dbReference type="KEGG" id="kla:KLLA0_E14697g"/>
<dbReference type="Gene3D" id="3.30.2160.10">
    <property type="entry name" value="Hect, E3 ligase catalytic domain"/>
    <property type="match status" value="1"/>
</dbReference>
<evidence type="ECO:0000256" key="4">
    <source>
        <dbReference type="ARBA" id="ARBA00022786"/>
    </source>
</evidence>
<gene>
    <name evidence="7" type="ORF">KLLA0_E14697g</name>
</gene>
<accession>Q6CN77</accession>
<evidence type="ECO:0000256" key="2">
    <source>
        <dbReference type="ARBA" id="ARBA00012485"/>
    </source>
</evidence>
<comment type="catalytic activity">
    <reaction evidence="1">
        <text>S-ubiquitinyl-[E2 ubiquitin-conjugating enzyme]-L-cysteine + [acceptor protein]-L-lysine = [E2 ubiquitin-conjugating enzyme]-L-cysteine + N(6)-ubiquitinyl-[acceptor protein]-L-lysine.</text>
        <dbReference type="EC" id="2.3.2.26"/>
    </reaction>
</comment>
<sequence>MMNFNGQVTRRNVNMGSRAPRKTRDTILKNAELERARRQRERAEINAVLTIQRYMRKRISNNLIFHRLVKQSLTDKTAASILKVFSKRLYAYLEPNEFVYLINRTVADSSALFLFSNMLGDVSERKTSEELDTILMRSVKSLDTPAASETHIHNKLKFVLNCPYLITDEQLSALTQPSCNSSGEYENYWNDLYFISSLHTMKKENYLLFISALFSSELKPQLQCALDRNKDDMANYVVNFLAAFKGIKEATLSVHTSWFVIICSKLNEPLSIDVRLIDDNLQESLLNCFDWLKEESSSYWKGIHFFLSQLPSMQRNSILMSILTNTHIRNDLLELLCDDSVAANLNAFSVCSQMLNFYIPLSPDDQLFKTIITRDRLQALSINIAKLLISSILGSDTFIPSQELDTFIELMWNLIYLDSRVQFLKKGTSTFWDLVPEEMHNLNIKKEILEFEQYYRAYLVRFEEMDLNEDEMFDKKKFIDQNIKGQYLDDLKSKRRGSSSKIRKLELLFKFPFMIKFFERVDYFNDLIEADKIRIYSRNSFFGVFPGENRLRSTIRREHALEDAYNAYGAVGEMFKEKLGIQFVNEFGPEAGIDGGGITKEFLQTLVQEGFINQPFKLFDTTSFNKLYPSKNVSPQNLKYISFMGKILGKCLYENILVDVELADFFLKKILNVENNMNVPFNDLYSLDPEYYRNLMKLLEMSENELAYMDLYFEVPDAPNGKRIPLIKDGLSTKVTQKNVFEYITRISHYKLNLQLYTVTSRFITGLSYMIPAHWLRMFTSYELKTLISGSEKDFDLEDLKKNTSYGGFSESSVTIQHFWQVLSSFTPEERRKFLKFVFSVPTAPLKGFHSLNPLFGIRNAGDETDRLPTASTCINLLKLPDYQNYHTLREKLLTAINSDSRFELS</sequence>
<evidence type="ECO:0000256" key="5">
    <source>
        <dbReference type="PROSITE-ProRule" id="PRU00104"/>
    </source>
</evidence>
<keyword evidence="8" id="KW-1185">Reference proteome</keyword>
<dbReference type="GO" id="GO:0000209">
    <property type="term" value="P:protein polyubiquitination"/>
    <property type="evidence" value="ECO:0007669"/>
    <property type="project" value="InterPro"/>
</dbReference>
<dbReference type="GO" id="GO:0061630">
    <property type="term" value="F:ubiquitin protein ligase activity"/>
    <property type="evidence" value="ECO:0007669"/>
    <property type="project" value="UniProtKB-EC"/>
</dbReference>
<dbReference type="PANTHER" id="PTHR45700:SF2">
    <property type="entry name" value="UBIQUITIN-PROTEIN LIGASE E3C"/>
    <property type="match status" value="1"/>
</dbReference>
<evidence type="ECO:0000313" key="7">
    <source>
        <dbReference type="EMBL" id="CAG99699.1"/>
    </source>
</evidence>
<proteinExistence type="predicted"/>
<feature type="domain" description="HECT" evidence="6">
    <location>
        <begin position="571"/>
        <end position="906"/>
    </location>
</feature>
<dbReference type="AlphaFoldDB" id="Q6CN77"/>
<organism evidence="7 8">
    <name type="scientific">Kluyveromyces lactis (strain ATCC 8585 / CBS 2359 / DSM 70799 / NBRC 1267 / NRRL Y-1140 / WM37)</name>
    <name type="common">Yeast</name>
    <name type="synonym">Candida sphaerica</name>
    <dbReference type="NCBI Taxonomy" id="284590"/>
    <lineage>
        <taxon>Eukaryota</taxon>
        <taxon>Fungi</taxon>
        <taxon>Dikarya</taxon>
        <taxon>Ascomycota</taxon>
        <taxon>Saccharomycotina</taxon>
        <taxon>Saccharomycetes</taxon>
        <taxon>Saccharomycetales</taxon>
        <taxon>Saccharomycetaceae</taxon>
        <taxon>Kluyveromyces</taxon>
    </lineage>
</organism>
<dbReference type="EC" id="2.3.2.26" evidence="2"/>
<dbReference type="PaxDb" id="284590-Q6CN77"/>
<dbReference type="GO" id="GO:0006511">
    <property type="term" value="P:ubiquitin-dependent protein catabolic process"/>
    <property type="evidence" value="ECO:0007669"/>
    <property type="project" value="TreeGrafter"/>
</dbReference>
<dbReference type="PROSITE" id="PS50237">
    <property type="entry name" value="HECT"/>
    <property type="match status" value="1"/>
</dbReference>
<dbReference type="InterPro" id="IPR000569">
    <property type="entry name" value="HECT_dom"/>
</dbReference>
<dbReference type="SMART" id="SM00119">
    <property type="entry name" value="HECTc"/>
    <property type="match status" value="1"/>
</dbReference>
<dbReference type="Gene3D" id="3.90.1750.10">
    <property type="entry name" value="Hect, E3 ligase catalytic domains"/>
    <property type="match status" value="1"/>
</dbReference>
<dbReference type="SUPFAM" id="SSF56204">
    <property type="entry name" value="Hect, E3 ligase catalytic domain"/>
    <property type="match status" value="1"/>
</dbReference>
<dbReference type="InterPro" id="IPR044611">
    <property type="entry name" value="E3A/B/C-like"/>
</dbReference>
<dbReference type="eggNOG" id="KOG0942">
    <property type="taxonomic scope" value="Eukaryota"/>
</dbReference>
<evidence type="ECO:0000256" key="1">
    <source>
        <dbReference type="ARBA" id="ARBA00000885"/>
    </source>
</evidence>
<dbReference type="Pfam" id="PF00632">
    <property type="entry name" value="HECT"/>
    <property type="match status" value="1"/>
</dbReference>
<keyword evidence="3" id="KW-0808">Transferase</keyword>
<name>Q6CN77_KLULA</name>
<feature type="active site" description="Glycyl thioester intermediate" evidence="5">
    <location>
        <position position="874"/>
    </location>
</feature>
<dbReference type="InterPro" id="IPR035983">
    <property type="entry name" value="Hect_E3_ubiquitin_ligase"/>
</dbReference>
<dbReference type="FunCoup" id="Q6CN77">
    <property type="interactions" value="454"/>
</dbReference>
<keyword evidence="4 5" id="KW-0833">Ubl conjugation pathway</keyword>
<evidence type="ECO:0000313" key="8">
    <source>
        <dbReference type="Proteomes" id="UP000000598"/>
    </source>
</evidence>
<dbReference type="EMBL" id="CR382125">
    <property type="protein sequence ID" value="CAG99699.1"/>
    <property type="molecule type" value="Genomic_DNA"/>
</dbReference>
<dbReference type="InParanoid" id="Q6CN77"/>
<dbReference type="HOGENOM" id="CLU_002173_2_3_1"/>
<dbReference type="PANTHER" id="PTHR45700">
    <property type="entry name" value="UBIQUITIN-PROTEIN LIGASE E3C"/>
    <property type="match status" value="1"/>
</dbReference>
<reference evidence="7 8" key="1">
    <citation type="journal article" date="2004" name="Nature">
        <title>Genome evolution in yeasts.</title>
        <authorList>
            <consortium name="Genolevures"/>
            <person name="Dujon B."/>
            <person name="Sherman D."/>
            <person name="Fischer G."/>
            <person name="Durrens P."/>
            <person name="Casaregola S."/>
            <person name="Lafontaine I."/>
            <person name="de Montigny J."/>
            <person name="Marck C."/>
            <person name="Neuveglise C."/>
            <person name="Talla E."/>
            <person name="Goffard N."/>
            <person name="Frangeul L."/>
            <person name="Aigle M."/>
            <person name="Anthouard V."/>
            <person name="Babour A."/>
            <person name="Barbe V."/>
            <person name="Barnay S."/>
            <person name="Blanchin S."/>
            <person name="Beckerich J.M."/>
            <person name="Beyne E."/>
            <person name="Bleykasten C."/>
            <person name="Boisrame A."/>
            <person name="Boyer J."/>
            <person name="Cattolico L."/>
            <person name="Confanioleri F."/>
            <person name="de Daruvar A."/>
            <person name="Despons L."/>
            <person name="Fabre E."/>
            <person name="Fairhead C."/>
            <person name="Ferry-Dumazet H."/>
            <person name="Groppi A."/>
            <person name="Hantraye F."/>
            <person name="Hennequin C."/>
            <person name="Jauniaux N."/>
            <person name="Joyet P."/>
            <person name="Kachouri R."/>
            <person name="Kerrest A."/>
            <person name="Koszul R."/>
            <person name="Lemaire M."/>
            <person name="Lesur I."/>
            <person name="Ma L."/>
            <person name="Muller H."/>
            <person name="Nicaud J.M."/>
            <person name="Nikolski M."/>
            <person name="Oztas S."/>
            <person name="Ozier-Kalogeropoulos O."/>
            <person name="Pellenz S."/>
            <person name="Potier S."/>
            <person name="Richard G.F."/>
            <person name="Straub M.L."/>
            <person name="Suleau A."/>
            <person name="Swennene D."/>
            <person name="Tekaia F."/>
            <person name="Wesolowski-Louvel M."/>
            <person name="Westhof E."/>
            <person name="Wirth B."/>
            <person name="Zeniou-Meyer M."/>
            <person name="Zivanovic I."/>
            <person name="Bolotin-Fukuhara M."/>
            <person name="Thierry A."/>
            <person name="Bouchier C."/>
            <person name="Caudron B."/>
            <person name="Scarpelli C."/>
            <person name="Gaillardin C."/>
            <person name="Weissenbach J."/>
            <person name="Wincker P."/>
            <person name="Souciet J.L."/>
        </authorList>
    </citation>
    <scope>NUCLEOTIDE SEQUENCE [LARGE SCALE GENOMIC DNA]</scope>
    <source>
        <strain evidence="8">ATCC 8585 / CBS 2359 / DSM 70799 / NBRC 1267 / NRRL Y-1140 / WM37</strain>
    </source>
</reference>
<protein>
    <recommendedName>
        <fullName evidence="2">HECT-type E3 ubiquitin transferase</fullName>
        <ecNumber evidence="2">2.3.2.26</ecNumber>
    </recommendedName>
</protein>
<dbReference type="STRING" id="284590.Q6CN77"/>
<dbReference type="Proteomes" id="UP000000598">
    <property type="component" value="Chromosome E"/>
</dbReference>